<keyword evidence="12" id="KW-1185">Reference proteome</keyword>
<evidence type="ECO:0000256" key="8">
    <source>
        <dbReference type="ARBA" id="ARBA00022833"/>
    </source>
</evidence>
<feature type="compositionally biased region" description="Low complexity" evidence="9">
    <location>
        <begin position="192"/>
        <end position="210"/>
    </location>
</feature>
<protein>
    <recommendedName>
        <fullName evidence="2">RBR-type E3 ubiquitin transferase</fullName>
        <ecNumber evidence="2">2.3.2.31</ecNumber>
    </recommendedName>
</protein>
<proteinExistence type="predicted"/>
<dbReference type="OrthoDB" id="5154124at2759"/>
<keyword evidence="4" id="KW-0479">Metal-binding</keyword>
<accession>A0A0L0NIV8</accession>
<feature type="compositionally biased region" description="Acidic residues" evidence="9">
    <location>
        <begin position="65"/>
        <end position="75"/>
    </location>
</feature>
<evidence type="ECO:0000256" key="2">
    <source>
        <dbReference type="ARBA" id="ARBA00012251"/>
    </source>
</evidence>
<dbReference type="PROSITE" id="PS51873">
    <property type="entry name" value="TRIAD"/>
    <property type="match status" value="1"/>
</dbReference>
<comment type="caution">
    <text evidence="11">The sequence shown here is derived from an EMBL/GenBank/DDBJ whole genome shotgun (WGS) entry which is preliminary data.</text>
</comment>
<dbReference type="EMBL" id="LFRF01000002">
    <property type="protein sequence ID" value="KND94057.1"/>
    <property type="molecule type" value="Genomic_DNA"/>
</dbReference>
<feature type="region of interest" description="Disordered" evidence="9">
    <location>
        <begin position="1"/>
        <end position="83"/>
    </location>
</feature>
<feature type="region of interest" description="Disordered" evidence="9">
    <location>
        <begin position="478"/>
        <end position="499"/>
    </location>
</feature>
<dbReference type="EC" id="2.3.2.31" evidence="2"/>
<evidence type="ECO:0000256" key="9">
    <source>
        <dbReference type="SAM" id="MobiDB-lite"/>
    </source>
</evidence>
<dbReference type="CDD" id="cd20335">
    <property type="entry name" value="BRcat_RBR"/>
    <property type="match status" value="1"/>
</dbReference>
<reference evidence="11 12" key="1">
    <citation type="journal article" date="2015" name="BMC Genomics">
        <title>The genome of the truffle-parasite Tolypocladium ophioglossoides and the evolution of antifungal peptaibiotics.</title>
        <authorList>
            <person name="Quandt C.A."/>
            <person name="Bushley K.E."/>
            <person name="Spatafora J.W."/>
        </authorList>
    </citation>
    <scope>NUCLEOTIDE SEQUENCE [LARGE SCALE GENOMIC DNA]</scope>
    <source>
        <strain evidence="11 12">CBS 100239</strain>
    </source>
</reference>
<evidence type="ECO:0000256" key="4">
    <source>
        <dbReference type="ARBA" id="ARBA00022723"/>
    </source>
</evidence>
<dbReference type="InterPro" id="IPR031127">
    <property type="entry name" value="E3_UB_ligase_RBR"/>
</dbReference>
<keyword evidence="6" id="KW-0863">Zinc-finger</keyword>
<dbReference type="SUPFAM" id="SSF57850">
    <property type="entry name" value="RING/U-box"/>
    <property type="match status" value="2"/>
</dbReference>
<evidence type="ECO:0000256" key="1">
    <source>
        <dbReference type="ARBA" id="ARBA00001798"/>
    </source>
</evidence>
<feature type="region of interest" description="Disordered" evidence="9">
    <location>
        <begin position="121"/>
        <end position="219"/>
    </location>
</feature>
<evidence type="ECO:0000313" key="12">
    <source>
        <dbReference type="Proteomes" id="UP000036947"/>
    </source>
</evidence>
<keyword evidence="5" id="KW-0677">Repeat</keyword>
<dbReference type="Pfam" id="PF01485">
    <property type="entry name" value="IBR"/>
    <property type="match status" value="1"/>
</dbReference>
<organism evidence="11 12">
    <name type="scientific">Tolypocladium ophioglossoides (strain CBS 100239)</name>
    <name type="common">Snaketongue truffleclub</name>
    <name type="synonym">Elaphocordyceps ophioglossoides</name>
    <dbReference type="NCBI Taxonomy" id="1163406"/>
    <lineage>
        <taxon>Eukaryota</taxon>
        <taxon>Fungi</taxon>
        <taxon>Dikarya</taxon>
        <taxon>Ascomycota</taxon>
        <taxon>Pezizomycotina</taxon>
        <taxon>Sordariomycetes</taxon>
        <taxon>Hypocreomycetidae</taxon>
        <taxon>Hypocreales</taxon>
        <taxon>Ophiocordycipitaceae</taxon>
        <taxon>Tolypocladium</taxon>
    </lineage>
</organism>
<comment type="catalytic activity">
    <reaction evidence="1">
        <text>[E2 ubiquitin-conjugating enzyme]-S-ubiquitinyl-L-cysteine + [acceptor protein]-L-lysine = [E2 ubiquitin-conjugating enzyme]-L-cysteine + [acceptor protein]-N(6)-ubiquitinyl-L-lysine.</text>
        <dbReference type="EC" id="2.3.2.31"/>
    </reaction>
</comment>
<dbReference type="InterPro" id="IPR044066">
    <property type="entry name" value="TRIAD_supradom"/>
</dbReference>
<keyword evidence="8" id="KW-0862">Zinc</keyword>
<keyword evidence="7" id="KW-0833">Ubl conjugation pathway</keyword>
<dbReference type="Gene3D" id="1.20.120.1750">
    <property type="match status" value="1"/>
</dbReference>
<dbReference type="GO" id="GO:0061630">
    <property type="term" value="F:ubiquitin protein ligase activity"/>
    <property type="evidence" value="ECO:0007669"/>
    <property type="project" value="UniProtKB-EC"/>
</dbReference>
<feature type="compositionally biased region" description="Acidic residues" evidence="9">
    <location>
        <begin position="121"/>
        <end position="134"/>
    </location>
</feature>
<dbReference type="Proteomes" id="UP000036947">
    <property type="component" value="Unassembled WGS sequence"/>
</dbReference>
<sequence>MFRSLKKKVEAALRGRKSPKTLGPPTTTDPSTSTRTHCREPSVQTEQSVVPPEAEASLLRFQEEPAPEAGEEQDPDPFAPKYMPFAEASVAKGNMLGLNTSRYGRVNPAIMEGFGGDDDSIWLVDDEETDEEAEAAALGTAKPETPDSNPPMDQPGPSDEHSSRLGFRYQTSTGLLDDDFATPAPATTSNSQTVPATQTPPAQTTAARQPGYGPISSSILAGFDSADELEAPPPRAAQELVVVSDGPASTNPYVALCEQQDRAMTVAYLRRLDQCGDDGGELADDFRLWTEIRCPECKELLEYVDIQRFADAVTFLRYEALALRAAMSQADSFTWCTSGCGSGQIHESGREQPIVTCLHCHHRSCFQHNVPWHENLSCDEYDRLLADPENFRSRIEMENEKLSQAQRAQVDADRAMAQGLLAEDQAEARRREERSREERERAIKAAALARRIIARRQREERQSRETVSKTTRPCPGCGWAIEKNEGWPSPPHRISRDKPKPTTIAGIKCRHEFCWSCHETWTGGHNINCVNYRF</sequence>
<dbReference type="GO" id="GO:0016567">
    <property type="term" value="P:protein ubiquitination"/>
    <property type="evidence" value="ECO:0007669"/>
    <property type="project" value="InterPro"/>
</dbReference>
<evidence type="ECO:0000313" key="11">
    <source>
        <dbReference type="EMBL" id="KND94057.1"/>
    </source>
</evidence>
<dbReference type="SMART" id="SM00647">
    <property type="entry name" value="IBR"/>
    <property type="match status" value="2"/>
</dbReference>
<dbReference type="PANTHER" id="PTHR11685">
    <property type="entry name" value="RBR FAMILY RING FINGER AND IBR DOMAIN-CONTAINING"/>
    <property type="match status" value="1"/>
</dbReference>
<evidence type="ECO:0000256" key="3">
    <source>
        <dbReference type="ARBA" id="ARBA00022679"/>
    </source>
</evidence>
<evidence type="ECO:0000256" key="6">
    <source>
        <dbReference type="ARBA" id="ARBA00022771"/>
    </source>
</evidence>
<feature type="compositionally biased region" description="Low complexity" evidence="9">
    <location>
        <begin position="24"/>
        <end position="35"/>
    </location>
</feature>
<evidence type="ECO:0000256" key="5">
    <source>
        <dbReference type="ARBA" id="ARBA00022737"/>
    </source>
</evidence>
<evidence type="ECO:0000259" key="10">
    <source>
        <dbReference type="PROSITE" id="PS51873"/>
    </source>
</evidence>
<dbReference type="InterPro" id="IPR002867">
    <property type="entry name" value="IBR_dom"/>
</dbReference>
<feature type="domain" description="RING-type" evidence="10">
    <location>
        <begin position="235"/>
        <end position="534"/>
    </location>
</feature>
<gene>
    <name evidence="11" type="ORF">TOPH_01193</name>
</gene>
<name>A0A0L0NIV8_TOLOC</name>
<dbReference type="GO" id="GO:0008270">
    <property type="term" value="F:zinc ion binding"/>
    <property type="evidence" value="ECO:0007669"/>
    <property type="project" value="UniProtKB-KW"/>
</dbReference>
<keyword evidence="3" id="KW-0808">Transferase</keyword>
<dbReference type="AlphaFoldDB" id="A0A0L0NIV8"/>
<evidence type="ECO:0000256" key="7">
    <source>
        <dbReference type="ARBA" id="ARBA00022786"/>
    </source>
</evidence>